<organism evidence="2 3">
    <name type="scientific">Goodea atripinnis</name>
    <dbReference type="NCBI Taxonomy" id="208336"/>
    <lineage>
        <taxon>Eukaryota</taxon>
        <taxon>Metazoa</taxon>
        <taxon>Chordata</taxon>
        <taxon>Craniata</taxon>
        <taxon>Vertebrata</taxon>
        <taxon>Euteleostomi</taxon>
        <taxon>Actinopterygii</taxon>
        <taxon>Neopterygii</taxon>
        <taxon>Teleostei</taxon>
        <taxon>Neoteleostei</taxon>
        <taxon>Acanthomorphata</taxon>
        <taxon>Ovalentaria</taxon>
        <taxon>Atherinomorphae</taxon>
        <taxon>Cyprinodontiformes</taxon>
        <taxon>Goodeidae</taxon>
        <taxon>Goodea</taxon>
    </lineage>
</organism>
<proteinExistence type="predicted"/>
<feature type="non-terminal residue" evidence="2">
    <location>
        <position position="1"/>
    </location>
</feature>
<name>A0ABV0P5J0_9TELE</name>
<protein>
    <submittedName>
        <fullName evidence="2">Uncharacterized protein</fullName>
    </submittedName>
</protein>
<reference evidence="2 3" key="1">
    <citation type="submission" date="2021-06" db="EMBL/GenBank/DDBJ databases">
        <authorList>
            <person name="Palmer J.M."/>
        </authorList>
    </citation>
    <scope>NUCLEOTIDE SEQUENCE [LARGE SCALE GENOMIC DNA]</scope>
    <source>
        <strain evidence="2 3">GA_2019</strain>
        <tissue evidence="2">Muscle</tissue>
    </source>
</reference>
<dbReference type="Proteomes" id="UP001476798">
    <property type="component" value="Unassembled WGS sequence"/>
</dbReference>
<evidence type="ECO:0000313" key="2">
    <source>
        <dbReference type="EMBL" id="MEQ2178663.1"/>
    </source>
</evidence>
<evidence type="ECO:0000256" key="1">
    <source>
        <dbReference type="SAM" id="MobiDB-lite"/>
    </source>
</evidence>
<accession>A0ABV0P5J0</accession>
<gene>
    <name evidence="2" type="ORF">GOODEAATRI_016455</name>
</gene>
<feature type="region of interest" description="Disordered" evidence="1">
    <location>
        <begin position="66"/>
        <end position="85"/>
    </location>
</feature>
<dbReference type="EMBL" id="JAHRIO010061241">
    <property type="protein sequence ID" value="MEQ2178663.1"/>
    <property type="molecule type" value="Genomic_DNA"/>
</dbReference>
<comment type="caution">
    <text evidence="2">The sequence shown here is derived from an EMBL/GenBank/DDBJ whole genome shotgun (WGS) entry which is preliminary data.</text>
</comment>
<evidence type="ECO:0000313" key="3">
    <source>
        <dbReference type="Proteomes" id="UP001476798"/>
    </source>
</evidence>
<sequence length="85" mass="9751">SIWRSTVDFFAIFDCLSGADRAEVRQQAFALAEQRHVKSAVFRGEIRMEFGGDFSLLVWTGADRSGGHADHDEHMKSFFKRRNNE</sequence>
<keyword evidence="3" id="KW-1185">Reference proteome</keyword>